<dbReference type="Pfam" id="PF00082">
    <property type="entry name" value="Peptidase_S8"/>
    <property type="match status" value="1"/>
</dbReference>
<evidence type="ECO:0000256" key="2">
    <source>
        <dbReference type="ARBA" id="ARBA00022670"/>
    </source>
</evidence>
<evidence type="ECO:0000313" key="9">
    <source>
        <dbReference type="Proteomes" id="UP000224567"/>
    </source>
</evidence>
<name>A0A2G2VFZ5_CAPBA</name>
<dbReference type="GO" id="GO:0004252">
    <property type="term" value="F:serine-type endopeptidase activity"/>
    <property type="evidence" value="ECO:0007669"/>
    <property type="project" value="InterPro"/>
</dbReference>
<dbReference type="PROSITE" id="PS00138">
    <property type="entry name" value="SUBTILASE_SER"/>
    <property type="match status" value="1"/>
</dbReference>
<evidence type="ECO:0000256" key="5">
    <source>
        <dbReference type="ARBA" id="ARBA00022825"/>
    </source>
</evidence>
<sequence>MLNITLAPSMGVFSPVGPNTLTPRILKPDITAPGVDIIAAYNEAVNPIGEDYNKCRSLFNMFSGTSMACPHVAGVVGLLKSLHPDWSPAAIMATGKSRDFGIDGIMYDATTKYNGLVEAIATQLMIDTSANTLEIRYIISDRCLSMVIHNDTNVQVYLEQKKIVFLKYPLYVTILDKTDDVIHQTEGAIVCVRQKYSNKKNEQRRKPFSKDCARLIGISPDFEEFEEERVDVICDVMNINIAVKQTYKDKQTLANVMELHAFMKQFSYRTERSSGSRPIVIVDGAALKLLYGGTMLTASTLDPGVEPFPCESTWEIPREVLDEVVLPPDSKRPPGRPCYERWKAPNKDKCKCSKVTCSDYHREGHNKRTFHKHAPSA</sequence>
<dbReference type="GO" id="GO:0006508">
    <property type="term" value="P:proteolysis"/>
    <property type="evidence" value="ECO:0007669"/>
    <property type="project" value="UniProtKB-KW"/>
</dbReference>
<evidence type="ECO:0000259" key="7">
    <source>
        <dbReference type="Pfam" id="PF00082"/>
    </source>
</evidence>
<dbReference type="PROSITE" id="PS51892">
    <property type="entry name" value="SUBTILASE"/>
    <property type="match status" value="1"/>
</dbReference>
<dbReference type="EMBL" id="MLFT02000012">
    <property type="protein sequence ID" value="PHT31915.1"/>
    <property type="molecule type" value="Genomic_DNA"/>
</dbReference>
<evidence type="ECO:0000313" key="8">
    <source>
        <dbReference type="EMBL" id="PHT31915.1"/>
    </source>
</evidence>
<feature type="domain" description="Peptidase S8/S53" evidence="7">
    <location>
        <begin position="10"/>
        <end position="93"/>
    </location>
</feature>
<proteinExistence type="inferred from homology"/>
<evidence type="ECO:0000256" key="6">
    <source>
        <dbReference type="PROSITE-ProRule" id="PRU01240"/>
    </source>
</evidence>
<dbReference type="Gene3D" id="3.40.50.200">
    <property type="entry name" value="Peptidase S8/S53 domain"/>
    <property type="match status" value="1"/>
</dbReference>
<gene>
    <name evidence="8" type="ORF">CQW23_28252</name>
</gene>
<dbReference type="AlphaFoldDB" id="A0A2G2VFZ5"/>
<dbReference type="PANTHER" id="PTHR10795">
    <property type="entry name" value="PROPROTEIN CONVERTASE SUBTILISIN/KEXIN"/>
    <property type="match status" value="1"/>
</dbReference>
<evidence type="ECO:0000256" key="1">
    <source>
        <dbReference type="ARBA" id="ARBA00011073"/>
    </source>
</evidence>
<dbReference type="SUPFAM" id="SSF52743">
    <property type="entry name" value="Subtilisin-like"/>
    <property type="match status" value="1"/>
</dbReference>
<dbReference type="InterPro" id="IPR036852">
    <property type="entry name" value="Peptidase_S8/S53_dom_sf"/>
</dbReference>
<organism evidence="8 9">
    <name type="scientific">Capsicum baccatum</name>
    <name type="common">Peruvian pepper</name>
    <dbReference type="NCBI Taxonomy" id="33114"/>
    <lineage>
        <taxon>Eukaryota</taxon>
        <taxon>Viridiplantae</taxon>
        <taxon>Streptophyta</taxon>
        <taxon>Embryophyta</taxon>
        <taxon>Tracheophyta</taxon>
        <taxon>Spermatophyta</taxon>
        <taxon>Magnoliopsida</taxon>
        <taxon>eudicotyledons</taxon>
        <taxon>Gunneridae</taxon>
        <taxon>Pentapetalae</taxon>
        <taxon>asterids</taxon>
        <taxon>lamiids</taxon>
        <taxon>Solanales</taxon>
        <taxon>Solanaceae</taxon>
        <taxon>Solanoideae</taxon>
        <taxon>Capsiceae</taxon>
        <taxon>Capsicum</taxon>
    </lineage>
</organism>
<dbReference type="InterPro" id="IPR045051">
    <property type="entry name" value="SBT"/>
</dbReference>
<keyword evidence="4" id="KW-0378">Hydrolase</keyword>
<keyword evidence="9" id="KW-1185">Reference proteome</keyword>
<dbReference type="STRING" id="33114.A0A2G2VFZ5"/>
<dbReference type="Proteomes" id="UP000224567">
    <property type="component" value="Unassembled WGS sequence"/>
</dbReference>
<comment type="similarity">
    <text evidence="1 6">Belongs to the peptidase S8 family.</text>
</comment>
<dbReference type="OrthoDB" id="1938144at2759"/>
<comment type="caution">
    <text evidence="6">Lacks conserved residue(s) required for the propagation of feature annotation.</text>
</comment>
<accession>A0A2G2VFZ5</accession>
<comment type="caution">
    <text evidence="8">The sequence shown here is derived from an EMBL/GenBank/DDBJ whole genome shotgun (WGS) entry which is preliminary data.</text>
</comment>
<keyword evidence="3" id="KW-0732">Signal</keyword>
<keyword evidence="2" id="KW-0645">Protease</keyword>
<reference evidence="9" key="2">
    <citation type="journal article" date="2017" name="J. Anim. Genet.">
        <title>Multiple reference genome sequences of hot pepper reveal the massive evolution of plant disease resistance genes by retroduplication.</title>
        <authorList>
            <person name="Kim S."/>
            <person name="Park J."/>
            <person name="Yeom S.-I."/>
            <person name="Kim Y.-M."/>
            <person name="Seo E."/>
            <person name="Kim K.-T."/>
            <person name="Kim M.-S."/>
            <person name="Lee J.M."/>
            <person name="Cheong K."/>
            <person name="Shin H.-S."/>
            <person name="Kim S.-B."/>
            <person name="Han K."/>
            <person name="Lee J."/>
            <person name="Park M."/>
            <person name="Lee H.-A."/>
            <person name="Lee H.-Y."/>
            <person name="Lee Y."/>
            <person name="Oh S."/>
            <person name="Lee J.H."/>
            <person name="Choi E."/>
            <person name="Choi E."/>
            <person name="Lee S.E."/>
            <person name="Jeon J."/>
            <person name="Kim H."/>
            <person name="Choi G."/>
            <person name="Song H."/>
            <person name="Lee J."/>
            <person name="Lee S.-C."/>
            <person name="Kwon J.-K."/>
            <person name="Lee H.-Y."/>
            <person name="Koo N."/>
            <person name="Hong Y."/>
            <person name="Kim R.W."/>
            <person name="Kang W.-H."/>
            <person name="Huh J.H."/>
            <person name="Kang B.-C."/>
            <person name="Yang T.-J."/>
            <person name="Lee Y.-H."/>
            <person name="Bennetzen J.L."/>
            <person name="Choi D."/>
        </authorList>
    </citation>
    <scope>NUCLEOTIDE SEQUENCE [LARGE SCALE GENOMIC DNA]</scope>
    <source>
        <strain evidence="9">cv. PBC81</strain>
    </source>
</reference>
<keyword evidence="5" id="KW-0720">Serine protease</keyword>
<evidence type="ECO:0000256" key="3">
    <source>
        <dbReference type="ARBA" id="ARBA00022729"/>
    </source>
</evidence>
<evidence type="ECO:0000256" key="4">
    <source>
        <dbReference type="ARBA" id="ARBA00022801"/>
    </source>
</evidence>
<reference evidence="8 9" key="1">
    <citation type="journal article" date="2017" name="Genome Biol.">
        <title>New reference genome sequences of hot pepper reveal the massive evolution of plant disease-resistance genes by retroduplication.</title>
        <authorList>
            <person name="Kim S."/>
            <person name="Park J."/>
            <person name="Yeom S.I."/>
            <person name="Kim Y.M."/>
            <person name="Seo E."/>
            <person name="Kim K.T."/>
            <person name="Kim M.S."/>
            <person name="Lee J.M."/>
            <person name="Cheong K."/>
            <person name="Shin H.S."/>
            <person name="Kim S.B."/>
            <person name="Han K."/>
            <person name="Lee J."/>
            <person name="Park M."/>
            <person name="Lee H.A."/>
            <person name="Lee H.Y."/>
            <person name="Lee Y."/>
            <person name="Oh S."/>
            <person name="Lee J.H."/>
            <person name="Choi E."/>
            <person name="Choi E."/>
            <person name="Lee S.E."/>
            <person name="Jeon J."/>
            <person name="Kim H."/>
            <person name="Choi G."/>
            <person name="Song H."/>
            <person name="Lee J."/>
            <person name="Lee S.C."/>
            <person name="Kwon J.K."/>
            <person name="Lee H.Y."/>
            <person name="Koo N."/>
            <person name="Hong Y."/>
            <person name="Kim R.W."/>
            <person name="Kang W.H."/>
            <person name="Huh J.H."/>
            <person name="Kang B.C."/>
            <person name="Yang T.J."/>
            <person name="Lee Y.H."/>
            <person name="Bennetzen J.L."/>
            <person name="Choi D."/>
        </authorList>
    </citation>
    <scope>NUCLEOTIDE SEQUENCE [LARGE SCALE GENOMIC DNA]</scope>
    <source>
        <strain evidence="9">cv. PBC81</strain>
    </source>
</reference>
<protein>
    <submittedName>
        <fullName evidence="8">Subtilisin-like protease SBT5.4</fullName>
    </submittedName>
</protein>
<dbReference type="InterPro" id="IPR000209">
    <property type="entry name" value="Peptidase_S8/S53_dom"/>
</dbReference>
<dbReference type="InterPro" id="IPR023828">
    <property type="entry name" value="Peptidase_S8_Ser-AS"/>
</dbReference>